<evidence type="ECO:0000313" key="2">
    <source>
        <dbReference type="Proteomes" id="UP000887116"/>
    </source>
</evidence>
<gene>
    <name evidence="1" type="ORF">TNCT_130761</name>
</gene>
<evidence type="ECO:0000313" key="1">
    <source>
        <dbReference type="EMBL" id="GFR27049.1"/>
    </source>
</evidence>
<comment type="caution">
    <text evidence="1">The sequence shown here is derived from an EMBL/GenBank/DDBJ whole genome shotgun (WGS) entry which is preliminary data.</text>
</comment>
<reference evidence="1" key="1">
    <citation type="submission" date="2020-07" db="EMBL/GenBank/DDBJ databases">
        <title>Multicomponent nature underlies the extraordinary mechanical properties of spider dragline silk.</title>
        <authorList>
            <person name="Kono N."/>
            <person name="Nakamura H."/>
            <person name="Mori M."/>
            <person name="Yoshida Y."/>
            <person name="Ohtoshi R."/>
            <person name="Malay A.D."/>
            <person name="Moran D.A.P."/>
            <person name="Tomita M."/>
            <person name="Numata K."/>
            <person name="Arakawa K."/>
        </authorList>
    </citation>
    <scope>NUCLEOTIDE SEQUENCE</scope>
</reference>
<dbReference type="EMBL" id="BMAO01038781">
    <property type="protein sequence ID" value="GFR27049.1"/>
    <property type="molecule type" value="Genomic_DNA"/>
</dbReference>
<proteinExistence type="predicted"/>
<accession>A0A8X6IRB8</accession>
<sequence length="76" mass="8863">MFSGLEFLLVMKDIRNVARFAYFERPSGRKLRRHTGPIMNDRKRKERNSNCPLFPLTVISINIDKIFVYGSLASVM</sequence>
<dbReference type="Proteomes" id="UP000887116">
    <property type="component" value="Unassembled WGS sequence"/>
</dbReference>
<name>A0A8X6IRB8_TRICU</name>
<organism evidence="1 2">
    <name type="scientific">Trichonephila clavata</name>
    <name type="common">Joro spider</name>
    <name type="synonym">Nephila clavata</name>
    <dbReference type="NCBI Taxonomy" id="2740835"/>
    <lineage>
        <taxon>Eukaryota</taxon>
        <taxon>Metazoa</taxon>
        <taxon>Ecdysozoa</taxon>
        <taxon>Arthropoda</taxon>
        <taxon>Chelicerata</taxon>
        <taxon>Arachnida</taxon>
        <taxon>Araneae</taxon>
        <taxon>Araneomorphae</taxon>
        <taxon>Entelegynae</taxon>
        <taxon>Araneoidea</taxon>
        <taxon>Nephilidae</taxon>
        <taxon>Trichonephila</taxon>
    </lineage>
</organism>
<protein>
    <submittedName>
        <fullName evidence="1">Uncharacterized protein</fullName>
    </submittedName>
</protein>
<keyword evidence="2" id="KW-1185">Reference proteome</keyword>
<dbReference type="AlphaFoldDB" id="A0A8X6IRB8"/>